<dbReference type="AlphaFoldDB" id="A0A1D2NFQ4"/>
<organism evidence="2 3">
    <name type="scientific">Orchesella cincta</name>
    <name type="common">Springtail</name>
    <name type="synonym">Podura cincta</name>
    <dbReference type="NCBI Taxonomy" id="48709"/>
    <lineage>
        <taxon>Eukaryota</taxon>
        <taxon>Metazoa</taxon>
        <taxon>Ecdysozoa</taxon>
        <taxon>Arthropoda</taxon>
        <taxon>Hexapoda</taxon>
        <taxon>Collembola</taxon>
        <taxon>Entomobryomorpha</taxon>
        <taxon>Entomobryoidea</taxon>
        <taxon>Orchesellidae</taxon>
        <taxon>Orchesellinae</taxon>
        <taxon>Orchesella</taxon>
    </lineage>
</organism>
<dbReference type="EMBL" id="LJIJ01000063">
    <property type="protein sequence ID" value="ODN03796.1"/>
    <property type="molecule type" value="Genomic_DNA"/>
</dbReference>
<evidence type="ECO:0000256" key="1">
    <source>
        <dbReference type="SAM" id="MobiDB-lite"/>
    </source>
</evidence>
<feature type="region of interest" description="Disordered" evidence="1">
    <location>
        <begin position="103"/>
        <end position="127"/>
    </location>
</feature>
<feature type="compositionally biased region" description="Basic residues" evidence="1">
    <location>
        <begin position="1"/>
        <end position="18"/>
    </location>
</feature>
<sequence>MESKRRKSRIPVYIHKRQSVSELSTSTGSSISSTGSTEERSEPQISPSEDDLIEEPISVKSKLRKLEIRLNVLKYDNLQREIALEKLSEDMVKRIAALEERMDTFTNDKSKKCRSQEQGGEEVPQSA</sequence>
<protein>
    <submittedName>
        <fullName evidence="2">Uncharacterized protein</fullName>
    </submittedName>
</protein>
<feature type="compositionally biased region" description="Low complexity" evidence="1">
    <location>
        <begin position="20"/>
        <end position="36"/>
    </location>
</feature>
<gene>
    <name evidence="2" type="ORF">Ocin01_02883</name>
</gene>
<keyword evidence="3" id="KW-1185">Reference proteome</keyword>
<comment type="caution">
    <text evidence="2">The sequence shown here is derived from an EMBL/GenBank/DDBJ whole genome shotgun (WGS) entry which is preliminary data.</text>
</comment>
<dbReference type="Proteomes" id="UP000094527">
    <property type="component" value="Unassembled WGS sequence"/>
</dbReference>
<reference evidence="2 3" key="1">
    <citation type="journal article" date="2016" name="Genome Biol. Evol.">
        <title>Gene Family Evolution Reflects Adaptation to Soil Environmental Stressors in the Genome of the Collembolan Orchesella cincta.</title>
        <authorList>
            <person name="Faddeeva-Vakhrusheva A."/>
            <person name="Derks M.F."/>
            <person name="Anvar S.Y."/>
            <person name="Agamennone V."/>
            <person name="Suring W."/>
            <person name="Smit S."/>
            <person name="van Straalen N.M."/>
            <person name="Roelofs D."/>
        </authorList>
    </citation>
    <scope>NUCLEOTIDE SEQUENCE [LARGE SCALE GENOMIC DNA]</scope>
    <source>
        <tissue evidence="2">Mixed pool</tissue>
    </source>
</reference>
<evidence type="ECO:0000313" key="3">
    <source>
        <dbReference type="Proteomes" id="UP000094527"/>
    </source>
</evidence>
<accession>A0A1D2NFQ4</accession>
<name>A0A1D2NFQ4_ORCCI</name>
<evidence type="ECO:0000313" key="2">
    <source>
        <dbReference type="EMBL" id="ODN03796.1"/>
    </source>
</evidence>
<proteinExistence type="predicted"/>
<feature type="region of interest" description="Disordered" evidence="1">
    <location>
        <begin position="1"/>
        <end position="53"/>
    </location>
</feature>